<comment type="subcellular location">
    <subcellularLocation>
        <location evidence="1">Membrane</location>
        <topology evidence="1">Multi-pass membrane protein</topology>
    </subcellularLocation>
</comment>
<feature type="transmembrane region" description="Helical" evidence="5">
    <location>
        <begin position="65"/>
        <end position="84"/>
    </location>
</feature>
<evidence type="ECO:0000256" key="2">
    <source>
        <dbReference type="ARBA" id="ARBA00022692"/>
    </source>
</evidence>
<feature type="transmembrane region" description="Helical" evidence="5">
    <location>
        <begin position="104"/>
        <end position="124"/>
    </location>
</feature>
<evidence type="ECO:0000256" key="3">
    <source>
        <dbReference type="ARBA" id="ARBA00022989"/>
    </source>
</evidence>
<sequence length="183" mass="20053">MRRWTDCLNALALVGVSGVLWFAFLWQIVYHDLPCPLCLLQRVAFTMVGIGLMLNVCFGSRPAHYGIAILSALAGMVSSARQVLLHIAPGDSGYGMPFLGLHFYTWALIAFFLLALYLGVLLMLDGMKQKDAADIPRSPGWLGNLGVYSFLVILLVMFVATLLECGLGPCPDDPTDYLWIPGK</sequence>
<dbReference type="GO" id="GO:0006457">
    <property type="term" value="P:protein folding"/>
    <property type="evidence" value="ECO:0007669"/>
    <property type="project" value="InterPro"/>
</dbReference>
<protein>
    <recommendedName>
        <fullName evidence="8">Disulfide bond formation protein B</fullName>
    </recommendedName>
</protein>
<dbReference type="AlphaFoldDB" id="A0A1Q2MAD9"/>
<keyword evidence="2 5" id="KW-0812">Transmembrane</keyword>
<evidence type="ECO:0000256" key="4">
    <source>
        <dbReference type="ARBA" id="ARBA00023136"/>
    </source>
</evidence>
<gene>
    <name evidence="6" type="ORF">Mag101_17190</name>
</gene>
<feature type="transmembrane region" description="Helical" evidence="5">
    <location>
        <begin position="145"/>
        <end position="163"/>
    </location>
</feature>
<dbReference type="EMBL" id="CP019650">
    <property type="protein sequence ID" value="AQQ69661.1"/>
    <property type="molecule type" value="Genomic_DNA"/>
</dbReference>
<evidence type="ECO:0008006" key="8">
    <source>
        <dbReference type="Google" id="ProtNLM"/>
    </source>
</evidence>
<dbReference type="KEGG" id="maga:Mag101_17190"/>
<dbReference type="InterPro" id="IPR003752">
    <property type="entry name" value="DiS_bond_form_DsbB/BdbC"/>
</dbReference>
<name>A0A1Q2MAD9_9GAMM</name>
<organism evidence="6 7">
    <name type="scientific">Microbulbifer agarilyticus</name>
    <dbReference type="NCBI Taxonomy" id="260552"/>
    <lineage>
        <taxon>Bacteria</taxon>
        <taxon>Pseudomonadati</taxon>
        <taxon>Pseudomonadota</taxon>
        <taxon>Gammaproteobacteria</taxon>
        <taxon>Cellvibrionales</taxon>
        <taxon>Microbulbiferaceae</taxon>
        <taxon>Microbulbifer</taxon>
    </lineage>
</organism>
<evidence type="ECO:0000256" key="1">
    <source>
        <dbReference type="ARBA" id="ARBA00004141"/>
    </source>
</evidence>
<dbReference type="eggNOG" id="COG1495">
    <property type="taxonomic scope" value="Bacteria"/>
</dbReference>
<reference evidence="6" key="1">
    <citation type="submission" date="2017-02" db="EMBL/GenBank/DDBJ databases">
        <title>Genome of Microbulbifer agarilyticus GP101.</title>
        <authorList>
            <person name="Jung J."/>
            <person name="Bae S.S."/>
            <person name="Baek K."/>
        </authorList>
    </citation>
    <scope>NUCLEOTIDE SEQUENCE [LARGE SCALE GENOMIC DNA]</scope>
    <source>
        <strain evidence="6">GP101</strain>
    </source>
</reference>
<dbReference type="Gene3D" id="1.20.1550.10">
    <property type="entry name" value="DsbB-like"/>
    <property type="match status" value="1"/>
</dbReference>
<dbReference type="Pfam" id="PF02600">
    <property type="entry name" value="DsbB"/>
    <property type="match status" value="1"/>
</dbReference>
<evidence type="ECO:0000313" key="6">
    <source>
        <dbReference type="EMBL" id="AQQ69661.1"/>
    </source>
</evidence>
<dbReference type="InterPro" id="IPR023380">
    <property type="entry name" value="DsbB-like_sf"/>
</dbReference>
<accession>A0A1Q2MAD9</accession>
<dbReference type="STRING" id="260552.Mag101_17190"/>
<proteinExistence type="predicted"/>
<dbReference type="Proteomes" id="UP000188219">
    <property type="component" value="Chromosome"/>
</dbReference>
<dbReference type="GO" id="GO:0015035">
    <property type="term" value="F:protein-disulfide reductase activity"/>
    <property type="evidence" value="ECO:0007669"/>
    <property type="project" value="InterPro"/>
</dbReference>
<feature type="transmembrane region" description="Helical" evidence="5">
    <location>
        <begin position="7"/>
        <end position="27"/>
    </location>
</feature>
<keyword evidence="3 5" id="KW-1133">Transmembrane helix</keyword>
<evidence type="ECO:0000256" key="5">
    <source>
        <dbReference type="SAM" id="Phobius"/>
    </source>
</evidence>
<dbReference type="GO" id="GO:0016020">
    <property type="term" value="C:membrane"/>
    <property type="evidence" value="ECO:0007669"/>
    <property type="project" value="UniProtKB-SubCell"/>
</dbReference>
<keyword evidence="7" id="KW-1185">Reference proteome</keyword>
<dbReference type="SUPFAM" id="SSF158442">
    <property type="entry name" value="DsbB-like"/>
    <property type="match status" value="1"/>
</dbReference>
<keyword evidence="4 5" id="KW-0472">Membrane</keyword>
<evidence type="ECO:0000313" key="7">
    <source>
        <dbReference type="Proteomes" id="UP000188219"/>
    </source>
</evidence>
<feature type="transmembrane region" description="Helical" evidence="5">
    <location>
        <begin position="39"/>
        <end position="58"/>
    </location>
</feature>